<keyword evidence="1 3" id="KW-0963">Cytoplasm</keyword>
<dbReference type="NCBIfam" id="NF003843">
    <property type="entry name" value="PRK05422.1"/>
    <property type="match status" value="1"/>
</dbReference>
<evidence type="ECO:0000256" key="3">
    <source>
        <dbReference type="HAMAP-Rule" id="MF_00023"/>
    </source>
</evidence>
<protein>
    <recommendedName>
        <fullName evidence="3">SsrA-binding protein</fullName>
    </recommendedName>
    <alternativeName>
        <fullName evidence="3">Small protein B</fullName>
    </alternativeName>
</protein>
<dbReference type="SUPFAM" id="SSF74982">
    <property type="entry name" value="Small protein B (SmpB)"/>
    <property type="match status" value="1"/>
</dbReference>
<dbReference type="OrthoDB" id="9805462at2"/>
<dbReference type="PANTHER" id="PTHR30308">
    <property type="entry name" value="TMRNA-BINDING COMPONENT OF TRANS-TRANSLATION TAGGING COMPLEX"/>
    <property type="match status" value="1"/>
</dbReference>
<reference evidence="4 5" key="1">
    <citation type="journal article" date="2013" name="Genome Biol. Evol.">
        <title>Complete genomes of two dipteran-associated spiroplasmas provided insights into the origin, dynamics, and impacts of viral invasion in spiroplasma.</title>
        <authorList>
            <person name="Ku C."/>
            <person name="Lo W.S."/>
            <person name="Chen L.L."/>
            <person name="Kuo C.H."/>
        </authorList>
    </citation>
    <scope>NUCLEOTIDE SEQUENCE [LARGE SCALE GENOMIC DNA]</scope>
    <source>
        <strain evidence="4">EA-1</strain>
    </source>
</reference>
<dbReference type="RefSeq" id="WP_016340374.1">
    <property type="nucleotide sequence ID" value="NC_021284.1"/>
</dbReference>
<comment type="function">
    <text evidence="3">Required for rescue of stalled ribosomes mediated by trans-translation. Binds to transfer-messenger RNA (tmRNA), required for stable association of tmRNA with ribosomes. tmRNA and SmpB together mimic tRNA shape, replacing the anticodon stem-loop with SmpB. tmRNA is encoded by the ssrA gene; the 2 termini fold to resemble tRNA(Ala) and it encodes a 'tag peptide', a short internal open reading frame. During trans-translation Ala-aminoacylated tmRNA acts like a tRNA, entering the A-site of stalled ribosomes, displacing the stalled mRNA. The ribosome then switches to translate the ORF on the tmRNA; the nascent peptide is terminated with the 'tag peptide' encoded by the tmRNA and targeted for degradation. The ribosome is freed to recommence translation, which seems to be the essential function of trans-translation.</text>
</comment>
<dbReference type="GO" id="GO:0070930">
    <property type="term" value="P:trans-translation-dependent protein tagging"/>
    <property type="evidence" value="ECO:0007669"/>
    <property type="project" value="TreeGrafter"/>
</dbReference>
<dbReference type="eggNOG" id="COG0691">
    <property type="taxonomic scope" value="Bacteria"/>
</dbReference>
<dbReference type="Proteomes" id="UP000013963">
    <property type="component" value="Chromosome"/>
</dbReference>
<dbReference type="HOGENOM" id="CLU_108953_0_1_14"/>
<dbReference type="CDD" id="cd09294">
    <property type="entry name" value="SmpB"/>
    <property type="match status" value="1"/>
</dbReference>
<dbReference type="HAMAP" id="MF_00023">
    <property type="entry name" value="SmpB"/>
    <property type="match status" value="1"/>
</dbReference>
<dbReference type="GO" id="GO:0005829">
    <property type="term" value="C:cytosol"/>
    <property type="evidence" value="ECO:0007669"/>
    <property type="project" value="TreeGrafter"/>
</dbReference>
<dbReference type="AlphaFoldDB" id="R4UCV7"/>
<evidence type="ECO:0000256" key="1">
    <source>
        <dbReference type="ARBA" id="ARBA00022490"/>
    </source>
</evidence>
<dbReference type="STRING" id="1276229.SSYRP_v1c01180"/>
<keyword evidence="2 3" id="KW-0694">RNA-binding</keyword>
<sequence>MYIITVNKKARFNYEIFETFEAGLVLTGSEIKSIRNNEASINEAFVILKKNEAYIINMVIAKYKFATSYVPDADRTRKLLLHRREIKKIMQKIKLEKLTVIPLKLYFKHNYVKVEIGLARGKKLFDKREAIKERDNERYRLQQNKTRGR</sequence>
<comment type="subcellular location">
    <subcellularLocation>
        <location evidence="3">Cytoplasm</location>
    </subcellularLocation>
    <text evidence="3">The tmRNA-SmpB complex associates with stalled 70S ribosomes.</text>
</comment>
<dbReference type="PANTHER" id="PTHR30308:SF2">
    <property type="entry name" value="SSRA-BINDING PROTEIN"/>
    <property type="match status" value="1"/>
</dbReference>
<dbReference type="Gene3D" id="2.40.280.10">
    <property type="match status" value="1"/>
</dbReference>
<dbReference type="PATRIC" id="fig|1276229.3.peg.118"/>
<evidence type="ECO:0000313" key="4">
    <source>
        <dbReference type="EMBL" id="AGM25714.1"/>
    </source>
</evidence>
<dbReference type="InterPro" id="IPR000037">
    <property type="entry name" value="SsrA-bd_prot"/>
</dbReference>
<dbReference type="GO" id="GO:0070929">
    <property type="term" value="P:trans-translation"/>
    <property type="evidence" value="ECO:0007669"/>
    <property type="project" value="UniProtKB-UniRule"/>
</dbReference>
<proteinExistence type="inferred from homology"/>
<dbReference type="KEGG" id="ssyr:SSYRP_v1c01180"/>
<evidence type="ECO:0000256" key="2">
    <source>
        <dbReference type="ARBA" id="ARBA00022884"/>
    </source>
</evidence>
<dbReference type="Pfam" id="PF01668">
    <property type="entry name" value="SmpB"/>
    <property type="match status" value="1"/>
</dbReference>
<accession>R4UCV7</accession>
<evidence type="ECO:0000313" key="5">
    <source>
        <dbReference type="Proteomes" id="UP000013963"/>
    </source>
</evidence>
<dbReference type="InterPro" id="IPR020081">
    <property type="entry name" value="SsrA-bd_prot_CS"/>
</dbReference>
<dbReference type="PROSITE" id="PS01317">
    <property type="entry name" value="SSRP"/>
    <property type="match status" value="1"/>
</dbReference>
<dbReference type="GO" id="GO:0003723">
    <property type="term" value="F:RNA binding"/>
    <property type="evidence" value="ECO:0007669"/>
    <property type="project" value="UniProtKB-UniRule"/>
</dbReference>
<organism evidence="4 5">
    <name type="scientific">Spiroplasma syrphidicola EA-1</name>
    <dbReference type="NCBI Taxonomy" id="1276229"/>
    <lineage>
        <taxon>Bacteria</taxon>
        <taxon>Bacillati</taxon>
        <taxon>Mycoplasmatota</taxon>
        <taxon>Mollicutes</taxon>
        <taxon>Entomoplasmatales</taxon>
        <taxon>Spiroplasmataceae</taxon>
        <taxon>Spiroplasma</taxon>
    </lineage>
</organism>
<keyword evidence="5" id="KW-1185">Reference proteome</keyword>
<name>R4UCV7_9MOLU</name>
<dbReference type="EMBL" id="CP005078">
    <property type="protein sequence ID" value="AGM25714.1"/>
    <property type="molecule type" value="Genomic_DNA"/>
</dbReference>
<dbReference type="InterPro" id="IPR023620">
    <property type="entry name" value="SmpB"/>
</dbReference>
<gene>
    <name evidence="3 4" type="primary">smpB</name>
    <name evidence="4" type="ORF">SSYRP_v1c01180</name>
</gene>
<dbReference type="NCBIfam" id="TIGR00086">
    <property type="entry name" value="smpB"/>
    <property type="match status" value="1"/>
</dbReference>
<comment type="similarity">
    <text evidence="3">Belongs to the SmpB family.</text>
</comment>